<feature type="domain" description="HTH lacI-type" evidence="4">
    <location>
        <begin position="2"/>
        <end position="56"/>
    </location>
</feature>
<dbReference type="SUPFAM" id="SSF47413">
    <property type="entry name" value="lambda repressor-like DNA-binding domains"/>
    <property type="match status" value="1"/>
</dbReference>
<dbReference type="GO" id="GO:0000976">
    <property type="term" value="F:transcription cis-regulatory region binding"/>
    <property type="evidence" value="ECO:0007669"/>
    <property type="project" value="TreeGrafter"/>
</dbReference>
<name>A0A5C8ZET4_9ACTN</name>
<dbReference type="Gene3D" id="1.10.260.40">
    <property type="entry name" value="lambda repressor-like DNA-binding domains"/>
    <property type="match status" value="1"/>
</dbReference>
<dbReference type="Proteomes" id="UP000321234">
    <property type="component" value="Unassembled WGS sequence"/>
</dbReference>
<dbReference type="PANTHER" id="PTHR30146">
    <property type="entry name" value="LACI-RELATED TRANSCRIPTIONAL REPRESSOR"/>
    <property type="match status" value="1"/>
</dbReference>
<dbReference type="InterPro" id="IPR046335">
    <property type="entry name" value="LacI/GalR-like_sensor"/>
</dbReference>
<keyword evidence="6" id="KW-1185">Reference proteome</keyword>
<sequence>MVGIKDVAREAGVSVGTVSNVLNRPDSVSPAKRALVEAAVERLGYVRNESARQLRAGSSRTIALVVLDVANPFFADVIAGAEEAAEDVGALVVVSNSGGRPEREARHLARLEAQRVMGVLLSPVRDGENAAAAELERRGTPVVLVDRVSGSATSPSVAVDDVRGGRLAGEHLRDLGHRAVAFVGGPDHLGQVRDRLAGLRVAAGEVVRVEVVASDDMSVRAGSAAAARIFERWPDPADRPTAVFCANDLLALGVLNECVRRGVRVPDELALVGYDDIGYAGTAAVPLTSVRQPRELLGRTAVELLLETVDGGADGRAGAGRHVHFTPELVVRESTQPSR</sequence>
<evidence type="ECO:0000256" key="3">
    <source>
        <dbReference type="ARBA" id="ARBA00023163"/>
    </source>
</evidence>
<dbReference type="InterPro" id="IPR010982">
    <property type="entry name" value="Lambda_DNA-bd_dom_sf"/>
</dbReference>
<dbReference type="SMART" id="SM00354">
    <property type="entry name" value="HTH_LACI"/>
    <property type="match status" value="1"/>
</dbReference>
<comment type="caution">
    <text evidence="5">The sequence shown here is derived from an EMBL/GenBank/DDBJ whole genome shotgun (WGS) entry which is preliminary data.</text>
</comment>
<evidence type="ECO:0000313" key="5">
    <source>
        <dbReference type="EMBL" id="TXR56565.1"/>
    </source>
</evidence>
<dbReference type="RefSeq" id="WP_147926358.1">
    <property type="nucleotide sequence ID" value="NZ_VKAC01000005.1"/>
</dbReference>
<dbReference type="Pfam" id="PF13377">
    <property type="entry name" value="Peripla_BP_3"/>
    <property type="match status" value="1"/>
</dbReference>
<keyword evidence="1" id="KW-0805">Transcription regulation</keyword>
<dbReference type="PRINTS" id="PR00036">
    <property type="entry name" value="HTHLACI"/>
</dbReference>
<dbReference type="PANTHER" id="PTHR30146:SF109">
    <property type="entry name" value="HTH-TYPE TRANSCRIPTIONAL REGULATOR GALS"/>
    <property type="match status" value="1"/>
</dbReference>
<evidence type="ECO:0000256" key="2">
    <source>
        <dbReference type="ARBA" id="ARBA00023125"/>
    </source>
</evidence>
<dbReference type="EMBL" id="VKAC01000005">
    <property type="protein sequence ID" value="TXR56565.1"/>
    <property type="molecule type" value="Genomic_DNA"/>
</dbReference>
<dbReference type="OrthoDB" id="37081at2"/>
<proteinExistence type="predicted"/>
<accession>A0A5C8ZET4</accession>
<dbReference type="AlphaFoldDB" id="A0A5C8ZET4"/>
<dbReference type="InterPro" id="IPR000843">
    <property type="entry name" value="HTH_LacI"/>
</dbReference>
<dbReference type="PROSITE" id="PS00356">
    <property type="entry name" value="HTH_LACI_1"/>
    <property type="match status" value="1"/>
</dbReference>
<dbReference type="GO" id="GO:0003700">
    <property type="term" value="F:DNA-binding transcription factor activity"/>
    <property type="evidence" value="ECO:0007669"/>
    <property type="project" value="TreeGrafter"/>
</dbReference>
<dbReference type="CDD" id="cd01392">
    <property type="entry name" value="HTH_LacI"/>
    <property type="match status" value="1"/>
</dbReference>
<dbReference type="Pfam" id="PF00356">
    <property type="entry name" value="LacI"/>
    <property type="match status" value="1"/>
</dbReference>
<organism evidence="5 6">
    <name type="scientific">Quadrisphaera setariae</name>
    <dbReference type="NCBI Taxonomy" id="2593304"/>
    <lineage>
        <taxon>Bacteria</taxon>
        <taxon>Bacillati</taxon>
        <taxon>Actinomycetota</taxon>
        <taxon>Actinomycetes</taxon>
        <taxon>Kineosporiales</taxon>
        <taxon>Kineosporiaceae</taxon>
        <taxon>Quadrisphaera</taxon>
    </lineage>
</organism>
<evidence type="ECO:0000256" key="1">
    <source>
        <dbReference type="ARBA" id="ARBA00023015"/>
    </source>
</evidence>
<evidence type="ECO:0000313" key="6">
    <source>
        <dbReference type="Proteomes" id="UP000321234"/>
    </source>
</evidence>
<evidence type="ECO:0000259" key="4">
    <source>
        <dbReference type="PROSITE" id="PS50932"/>
    </source>
</evidence>
<dbReference type="InterPro" id="IPR028082">
    <property type="entry name" value="Peripla_BP_I"/>
</dbReference>
<keyword evidence="3" id="KW-0804">Transcription</keyword>
<dbReference type="PROSITE" id="PS50932">
    <property type="entry name" value="HTH_LACI_2"/>
    <property type="match status" value="1"/>
</dbReference>
<dbReference type="Gene3D" id="3.40.50.2300">
    <property type="match status" value="2"/>
</dbReference>
<protein>
    <submittedName>
        <fullName evidence="5">LacI family transcriptional regulator</fullName>
    </submittedName>
</protein>
<dbReference type="SUPFAM" id="SSF53822">
    <property type="entry name" value="Periplasmic binding protein-like I"/>
    <property type="match status" value="1"/>
</dbReference>
<reference evidence="5 6" key="1">
    <citation type="submission" date="2019-07" db="EMBL/GenBank/DDBJ databases">
        <title>Quadrisphaera sp. strain DD2A genome sequencing and assembly.</title>
        <authorList>
            <person name="Kim I."/>
        </authorList>
    </citation>
    <scope>NUCLEOTIDE SEQUENCE [LARGE SCALE GENOMIC DNA]</scope>
    <source>
        <strain evidence="5 6">DD2A</strain>
    </source>
</reference>
<gene>
    <name evidence="5" type="ORF">FMM08_10515</name>
</gene>
<keyword evidence="2" id="KW-0238">DNA-binding</keyword>